<evidence type="ECO:0000313" key="2">
    <source>
        <dbReference type="EMBL" id="TCD00661.1"/>
    </source>
</evidence>
<comment type="caution">
    <text evidence="2">The sequence shown here is derived from an EMBL/GenBank/DDBJ whole genome shotgun (WGS) entry which is preliminary data.</text>
</comment>
<name>A0A4R0NJ27_9SPHI</name>
<dbReference type="RefSeq" id="WP_131562280.1">
    <property type="nucleotide sequence ID" value="NZ_SJSN01000021.1"/>
</dbReference>
<dbReference type="OrthoDB" id="765651at2"/>
<keyword evidence="1" id="KW-0732">Signal</keyword>
<reference evidence="2 3" key="1">
    <citation type="submission" date="2019-02" db="EMBL/GenBank/DDBJ databases">
        <title>Pedobacter sp. RP-3-11 sp. nov., isolated from Arctic soil.</title>
        <authorList>
            <person name="Dahal R.H."/>
        </authorList>
    </citation>
    <scope>NUCLEOTIDE SEQUENCE [LARGE SCALE GENOMIC DNA]</scope>
    <source>
        <strain evidence="2 3">RP-3-11</strain>
    </source>
</reference>
<gene>
    <name evidence="2" type="ORF">EZ449_20055</name>
</gene>
<accession>A0A4R0NJ27</accession>
<evidence type="ECO:0000256" key="1">
    <source>
        <dbReference type="SAM" id="SignalP"/>
    </source>
</evidence>
<dbReference type="AlphaFoldDB" id="A0A4R0NJ27"/>
<sequence length="174" mass="19913">MKKISSLFVIALFFAACQNKEAKTTDSATADTTKYPYTPKKNRNWEMNADSKNMVVAMSALKAFANLDTTSLKPLLGDSLQLNVDGYEFKGTSSQFLKEAKHEMDKFKSIKIMLEDMESVISKDKTEEYVSLWYTQASEMKDGKTDTVNFFNDFKLKNGKVVHWSEYVQHPMKK</sequence>
<feature type="chain" id="PRO_5020563978" description="SnoaL-like domain-containing protein" evidence="1">
    <location>
        <begin position="23"/>
        <end position="174"/>
    </location>
</feature>
<protein>
    <recommendedName>
        <fullName evidence="4">SnoaL-like domain-containing protein</fullName>
    </recommendedName>
</protein>
<keyword evidence="3" id="KW-1185">Reference proteome</keyword>
<dbReference type="PROSITE" id="PS51257">
    <property type="entry name" value="PROKAR_LIPOPROTEIN"/>
    <property type="match status" value="1"/>
</dbReference>
<proteinExistence type="predicted"/>
<evidence type="ECO:0008006" key="4">
    <source>
        <dbReference type="Google" id="ProtNLM"/>
    </source>
</evidence>
<organism evidence="2 3">
    <name type="scientific">Pedobacter frigidisoli</name>
    <dbReference type="NCBI Taxonomy" id="2530455"/>
    <lineage>
        <taxon>Bacteria</taxon>
        <taxon>Pseudomonadati</taxon>
        <taxon>Bacteroidota</taxon>
        <taxon>Sphingobacteriia</taxon>
        <taxon>Sphingobacteriales</taxon>
        <taxon>Sphingobacteriaceae</taxon>
        <taxon>Pedobacter</taxon>
    </lineage>
</organism>
<dbReference type="Proteomes" id="UP000291485">
    <property type="component" value="Unassembled WGS sequence"/>
</dbReference>
<evidence type="ECO:0000313" key="3">
    <source>
        <dbReference type="Proteomes" id="UP000291485"/>
    </source>
</evidence>
<feature type="signal peptide" evidence="1">
    <location>
        <begin position="1"/>
        <end position="22"/>
    </location>
</feature>
<dbReference type="EMBL" id="SJSN01000021">
    <property type="protein sequence ID" value="TCD00661.1"/>
    <property type="molecule type" value="Genomic_DNA"/>
</dbReference>